<proteinExistence type="predicted"/>
<accession>A0A895XRA9</accession>
<dbReference type="Pfam" id="PF01863">
    <property type="entry name" value="YgjP-like"/>
    <property type="match status" value="1"/>
</dbReference>
<dbReference type="PANTHER" id="PTHR30399">
    <property type="entry name" value="UNCHARACTERIZED PROTEIN YGJP"/>
    <property type="match status" value="1"/>
</dbReference>
<dbReference type="Proteomes" id="UP000662939">
    <property type="component" value="Chromosome"/>
</dbReference>
<dbReference type="KEGG" id="nav:JQS30_03845"/>
<evidence type="ECO:0000313" key="3">
    <source>
        <dbReference type="Proteomes" id="UP000662939"/>
    </source>
</evidence>
<dbReference type="InterPro" id="IPR053136">
    <property type="entry name" value="UTP_pyrophosphatase-like"/>
</dbReference>
<dbReference type="PANTHER" id="PTHR30399:SF1">
    <property type="entry name" value="UTP PYROPHOSPHATASE"/>
    <property type="match status" value="1"/>
</dbReference>
<reference evidence="2" key="1">
    <citation type="submission" date="2021-02" db="EMBL/GenBank/DDBJ databases">
        <title>Natronoglycomyces albus gen. nov., sp. nov, a haloalkaliphilic actinobacterium from a soda solonchak soil.</title>
        <authorList>
            <person name="Sorokin D.Y."/>
            <person name="Khijniak T.V."/>
            <person name="Zakharycheva A.P."/>
            <person name="Boueva O.V."/>
            <person name="Ariskina E.V."/>
            <person name="Hahnke R.L."/>
            <person name="Bunk B."/>
            <person name="Sproer C."/>
            <person name="Schumann P."/>
            <person name="Evtushenko L.I."/>
            <person name="Kublanov I.V."/>
        </authorList>
    </citation>
    <scope>NUCLEOTIDE SEQUENCE</scope>
    <source>
        <strain evidence="2">DSM 106290</strain>
    </source>
</reference>
<dbReference type="AlphaFoldDB" id="A0A895XRA9"/>
<organism evidence="2 3">
    <name type="scientific">Natronoglycomyces albus</name>
    <dbReference type="NCBI Taxonomy" id="2811108"/>
    <lineage>
        <taxon>Bacteria</taxon>
        <taxon>Bacillati</taxon>
        <taxon>Actinomycetota</taxon>
        <taxon>Actinomycetes</taxon>
        <taxon>Glycomycetales</taxon>
        <taxon>Glycomycetaceae</taxon>
        <taxon>Natronoglycomyces</taxon>
    </lineage>
</organism>
<dbReference type="CDD" id="cd07344">
    <property type="entry name" value="M48_yhfN_like"/>
    <property type="match status" value="1"/>
</dbReference>
<feature type="domain" description="YgjP-like metallopeptidase" evidence="1">
    <location>
        <begin position="90"/>
        <end position="164"/>
    </location>
</feature>
<gene>
    <name evidence="2" type="ORF">JQS30_03845</name>
</gene>
<sequence>MARKANPPVEVRRSPRRRATVSAYKDGGRVVVLIPDAFSSTEEAEWIERMVRRLQRREDQTGRSDDAALKARGVALAKKYFSDFPIMARPASVRWVDNQRSRWGSCTPEDGTIRLSRRLSQMPSWVIDYVLVHELVHLVEVNHSKRFWSLVRRYPKAERARGYLDGIADADVL</sequence>
<keyword evidence="3" id="KW-1185">Reference proteome</keyword>
<dbReference type="RefSeq" id="WP_213172074.1">
    <property type="nucleotide sequence ID" value="NZ_CP070496.1"/>
</dbReference>
<protein>
    <submittedName>
        <fullName evidence="2">M48 family metallopeptidase</fullName>
    </submittedName>
</protein>
<dbReference type="Gene3D" id="3.30.2010.10">
    <property type="entry name" value="Metalloproteases ('zincins'), catalytic domain"/>
    <property type="match status" value="1"/>
</dbReference>
<dbReference type="EMBL" id="CP070496">
    <property type="protein sequence ID" value="QSB06063.1"/>
    <property type="molecule type" value="Genomic_DNA"/>
</dbReference>
<evidence type="ECO:0000259" key="1">
    <source>
        <dbReference type="Pfam" id="PF01863"/>
    </source>
</evidence>
<evidence type="ECO:0000313" key="2">
    <source>
        <dbReference type="EMBL" id="QSB06063.1"/>
    </source>
</evidence>
<name>A0A895XRA9_9ACTN</name>
<dbReference type="InterPro" id="IPR002725">
    <property type="entry name" value="YgjP-like_metallopeptidase"/>
</dbReference>